<organism evidence="2 3">
    <name type="scientific">Chryseotalea sanaruensis</name>
    <dbReference type="NCBI Taxonomy" id="2482724"/>
    <lineage>
        <taxon>Bacteria</taxon>
        <taxon>Pseudomonadati</taxon>
        <taxon>Bacteroidota</taxon>
        <taxon>Cytophagia</taxon>
        <taxon>Cytophagales</taxon>
        <taxon>Chryseotaleaceae</taxon>
        <taxon>Chryseotalea</taxon>
    </lineage>
</organism>
<sequence length="138" mass="15607">MLSQLVYVSNRKANCTAAEIDKILESCKKNNPPLDITGVLLYSDTKFIQLVEGEAKVITNLYDKIKTDDRHSNAMMISYSPIKEKSFPSWHMGSKKLAGNEVDFNTAISTEDRVIFEDLLNGKEESGQKVLNLLKKFF</sequence>
<reference evidence="2 3" key="1">
    <citation type="submission" date="2018-11" db="EMBL/GenBank/DDBJ databases">
        <title>Chryseotalea sanarue gen. nov., sp., nov., a member of the family Cytophagaceae, isolated from a brackish lake in Hamamatsu Japan.</title>
        <authorList>
            <person name="Maejima Y."/>
            <person name="Iino T."/>
            <person name="Muraguchi Y."/>
            <person name="Fukuda K."/>
            <person name="Ohkuma M."/>
            <person name="Moriuchi R."/>
            <person name="Dohra H."/>
            <person name="Kimbara K."/>
            <person name="Shintani M."/>
        </authorList>
    </citation>
    <scope>NUCLEOTIDE SEQUENCE [LARGE SCALE GENOMIC DNA]</scope>
    <source>
        <strain evidence="2 3">Ys</strain>
    </source>
</reference>
<gene>
    <name evidence="2" type="ORF">SanaruYs_36410</name>
</gene>
<dbReference type="OrthoDB" id="1122028at2"/>
<protein>
    <submittedName>
        <fullName evidence="2">Bluf domain protein</fullName>
    </submittedName>
</protein>
<dbReference type="EMBL" id="BHXQ01000007">
    <property type="protein sequence ID" value="GCC53398.1"/>
    <property type="molecule type" value="Genomic_DNA"/>
</dbReference>
<dbReference type="SUPFAM" id="SSF54975">
    <property type="entry name" value="Acylphosphatase/BLUF domain-like"/>
    <property type="match status" value="1"/>
</dbReference>
<keyword evidence="3" id="KW-1185">Reference proteome</keyword>
<dbReference type="PROSITE" id="PS50925">
    <property type="entry name" value="BLUF"/>
    <property type="match status" value="1"/>
</dbReference>
<dbReference type="Proteomes" id="UP000288227">
    <property type="component" value="Unassembled WGS sequence"/>
</dbReference>
<evidence type="ECO:0000259" key="1">
    <source>
        <dbReference type="PROSITE" id="PS50925"/>
    </source>
</evidence>
<dbReference type="InterPro" id="IPR036046">
    <property type="entry name" value="Acylphosphatase-like_dom_sf"/>
</dbReference>
<dbReference type="SMART" id="SM01034">
    <property type="entry name" value="BLUF"/>
    <property type="match status" value="1"/>
</dbReference>
<evidence type="ECO:0000313" key="2">
    <source>
        <dbReference type="EMBL" id="GCC53398.1"/>
    </source>
</evidence>
<comment type="caution">
    <text evidence="2">The sequence shown here is derived from an EMBL/GenBank/DDBJ whole genome shotgun (WGS) entry which is preliminary data.</text>
</comment>
<dbReference type="InterPro" id="IPR007024">
    <property type="entry name" value="BLUF_domain"/>
</dbReference>
<dbReference type="AlphaFoldDB" id="A0A401UER6"/>
<dbReference type="Pfam" id="PF04940">
    <property type="entry name" value="BLUF"/>
    <property type="match status" value="1"/>
</dbReference>
<name>A0A401UER6_9BACT</name>
<feature type="domain" description="BLUF" evidence="1">
    <location>
        <begin position="2"/>
        <end position="93"/>
    </location>
</feature>
<dbReference type="GO" id="GO:0071949">
    <property type="term" value="F:FAD binding"/>
    <property type="evidence" value="ECO:0007669"/>
    <property type="project" value="InterPro"/>
</dbReference>
<dbReference type="GO" id="GO:0009882">
    <property type="term" value="F:blue light photoreceptor activity"/>
    <property type="evidence" value="ECO:0007669"/>
    <property type="project" value="InterPro"/>
</dbReference>
<dbReference type="Gene3D" id="3.30.70.100">
    <property type="match status" value="1"/>
</dbReference>
<evidence type="ECO:0000313" key="3">
    <source>
        <dbReference type="Proteomes" id="UP000288227"/>
    </source>
</evidence>
<accession>A0A401UER6</accession>
<dbReference type="RefSeq" id="WP_127124044.1">
    <property type="nucleotide sequence ID" value="NZ_BHXQ01000007.1"/>
</dbReference>
<proteinExistence type="predicted"/>